<sequence length="149" mass="16132">MLEQTVALRKVGAPWHGHRVPWGDGVLHHVQVGCPAGSEDRLREFYGGVLGWIELPKPPLLAARGGCWFRVPGVGGPDSELHAGVEEDFRPARKAHPAFVVDVDATATALSTAGFPVVWADPAEIPGRRRFHSHDSVGNRLEFLAPDGH</sequence>
<dbReference type="PANTHER" id="PTHR39175:SF1">
    <property type="entry name" value="FAMILY PROTEIN, PUTATIVE (AFU_ORTHOLOGUE AFUA_3G15060)-RELATED"/>
    <property type="match status" value="1"/>
</dbReference>
<organism evidence="2 3">
    <name type="scientific">Nocardia rhizosphaerihabitans</name>
    <dbReference type="NCBI Taxonomy" id="1691570"/>
    <lineage>
        <taxon>Bacteria</taxon>
        <taxon>Bacillati</taxon>
        <taxon>Actinomycetota</taxon>
        <taxon>Actinomycetes</taxon>
        <taxon>Mycobacteriales</taxon>
        <taxon>Nocardiaceae</taxon>
        <taxon>Nocardia</taxon>
    </lineage>
</organism>
<name>A0ABQ2KST0_9NOCA</name>
<keyword evidence="3" id="KW-1185">Reference proteome</keyword>
<dbReference type="Gene3D" id="3.10.180.10">
    <property type="entry name" value="2,3-Dihydroxybiphenyl 1,2-Dioxygenase, domain 1"/>
    <property type="match status" value="1"/>
</dbReference>
<evidence type="ECO:0000313" key="2">
    <source>
        <dbReference type="EMBL" id="GGN92003.1"/>
    </source>
</evidence>
<comment type="caution">
    <text evidence="2">The sequence shown here is derived from an EMBL/GenBank/DDBJ whole genome shotgun (WGS) entry which is preliminary data.</text>
</comment>
<reference evidence="3" key="1">
    <citation type="journal article" date="2019" name="Int. J. Syst. Evol. Microbiol.">
        <title>The Global Catalogue of Microorganisms (GCM) 10K type strain sequencing project: providing services to taxonomists for standard genome sequencing and annotation.</title>
        <authorList>
            <consortium name="The Broad Institute Genomics Platform"/>
            <consortium name="The Broad Institute Genome Sequencing Center for Infectious Disease"/>
            <person name="Wu L."/>
            <person name="Ma J."/>
        </authorList>
    </citation>
    <scope>NUCLEOTIDE SEQUENCE [LARGE SCALE GENOMIC DNA]</scope>
    <source>
        <strain evidence="3">CGMCC 4.7329</strain>
    </source>
</reference>
<accession>A0ABQ2KST0</accession>
<dbReference type="Proteomes" id="UP000658127">
    <property type="component" value="Unassembled WGS sequence"/>
</dbReference>
<dbReference type="EMBL" id="BMNE01000006">
    <property type="protein sequence ID" value="GGN92003.1"/>
    <property type="molecule type" value="Genomic_DNA"/>
</dbReference>
<dbReference type="PROSITE" id="PS51819">
    <property type="entry name" value="VOC"/>
    <property type="match status" value="1"/>
</dbReference>
<protein>
    <submittedName>
        <fullName evidence="2">Glyoxalase</fullName>
    </submittedName>
</protein>
<evidence type="ECO:0000259" key="1">
    <source>
        <dbReference type="PROSITE" id="PS51819"/>
    </source>
</evidence>
<feature type="domain" description="VOC" evidence="1">
    <location>
        <begin position="26"/>
        <end position="146"/>
    </location>
</feature>
<dbReference type="InterPro" id="IPR037523">
    <property type="entry name" value="VOC_core"/>
</dbReference>
<dbReference type="InterPro" id="IPR029068">
    <property type="entry name" value="Glyas_Bleomycin-R_OHBP_Dase"/>
</dbReference>
<dbReference type="SUPFAM" id="SSF54593">
    <property type="entry name" value="Glyoxalase/Bleomycin resistance protein/Dihydroxybiphenyl dioxygenase"/>
    <property type="match status" value="1"/>
</dbReference>
<dbReference type="PANTHER" id="PTHR39175">
    <property type="entry name" value="FAMILY PROTEIN, PUTATIVE (AFU_ORTHOLOGUE AFUA_3G15060)-RELATED"/>
    <property type="match status" value="1"/>
</dbReference>
<evidence type="ECO:0000313" key="3">
    <source>
        <dbReference type="Proteomes" id="UP000658127"/>
    </source>
</evidence>
<gene>
    <name evidence="2" type="ORF">GCM10011610_52890</name>
</gene>
<proteinExistence type="predicted"/>